<evidence type="ECO:0000259" key="2">
    <source>
        <dbReference type="PROSITE" id="PS50234"/>
    </source>
</evidence>
<reference evidence="3 4" key="1">
    <citation type="submission" date="2019-09" db="EMBL/GenBank/DDBJ databases">
        <title>YIM 48816 draft genome.</title>
        <authorList>
            <person name="Jiang L."/>
        </authorList>
    </citation>
    <scope>NUCLEOTIDE SEQUENCE [LARGE SCALE GENOMIC DNA]</scope>
    <source>
        <strain evidence="3 4">YIM 48816</strain>
    </source>
</reference>
<dbReference type="InterPro" id="IPR036465">
    <property type="entry name" value="vWFA_dom_sf"/>
</dbReference>
<gene>
    <name evidence="3" type="ORF">F6X53_07510</name>
</gene>
<proteinExistence type="predicted"/>
<dbReference type="InterPro" id="IPR027417">
    <property type="entry name" value="P-loop_NTPase"/>
</dbReference>
<evidence type="ECO:0000256" key="1">
    <source>
        <dbReference type="SAM" id="MobiDB-lite"/>
    </source>
</evidence>
<dbReference type="RefSeq" id="WP_150999053.1">
    <property type="nucleotide sequence ID" value="NZ_BPQY01000290.1"/>
</dbReference>
<keyword evidence="4" id="KW-1185">Reference proteome</keyword>
<sequence length="604" mass="61782">MTLGSDPEPGRALWTDALRIAALAGADPHGCGGIWLKAGPGPVRDAFLAALQAALPPGAPSRRMPTAIADDRLLGGLDLTATLAAGRPVVQRGLMAEADRGLVVVPMAERLGAGTAARLAAALDTGAVAVAREGLATQLPARFGLILLDEAVEDEAAPRALTDRLAFHLDLSRLASRDLAPRDLAPRDLSPPVPAPAATELQRPTPPASAEAAATALCAAAEALGIGSIRAPILALRVARLAAGLSGDPLGEAQVSEAARLVLAPRATRLPPGEEAPETGPEAVPGDPRPGDLPETQETGDPETDRTDESGRALEEVVLEAARAAIPVGLLAFLAGEQTRSRSAQAGRAGAVAASTRAGRPAGSRPGDPRRGRLALVETLRAAAPWQRLRGGGVNDVGPARIRVRPEDVRIARYRQRTETTTIFAVDASGSAALERLAEAKGAVELLLAESYVRRDRVALVAFRGRGADLVLAPTRSLVRAKRGLAGLPGGGGTPLAAGLDAALDIAEAVRRGGGTPVVVLLTDGRANIARSGEAGRARAGEDALAAARAFRAAGQRAILIDTAPRPQEAARRLAAAMAARYLPLPQADAGTLSVAVRDAGRAA</sequence>
<dbReference type="Pfam" id="PF13519">
    <property type="entry name" value="VWA_2"/>
    <property type="match status" value="1"/>
</dbReference>
<dbReference type="InterPro" id="IPR002035">
    <property type="entry name" value="VWF_A"/>
</dbReference>
<accession>A0A6L3T4G7</accession>
<dbReference type="PANTHER" id="PTHR43473">
    <property type="entry name" value="MAGNESIUM-CHELATASE SUBUNIT CHLD, CHLOROPLASTIC"/>
    <property type="match status" value="1"/>
</dbReference>
<name>A0A6L3T4G7_9HYPH</name>
<dbReference type="SMART" id="SM00327">
    <property type="entry name" value="VWA"/>
    <property type="match status" value="1"/>
</dbReference>
<dbReference type="PROSITE" id="PS50234">
    <property type="entry name" value="VWFA"/>
    <property type="match status" value="1"/>
</dbReference>
<dbReference type="Pfam" id="PF17863">
    <property type="entry name" value="AAA_lid_2"/>
    <property type="match status" value="1"/>
</dbReference>
<dbReference type="EMBL" id="VZZK01000006">
    <property type="protein sequence ID" value="KAB1080073.1"/>
    <property type="molecule type" value="Genomic_DNA"/>
</dbReference>
<dbReference type="PANTHER" id="PTHR43473:SF2">
    <property type="entry name" value="MAGNESIUM-CHELATASE SUBUNIT CHLD, CHLOROPLASTIC"/>
    <property type="match status" value="1"/>
</dbReference>
<dbReference type="SUPFAM" id="SSF53300">
    <property type="entry name" value="vWA-like"/>
    <property type="match status" value="1"/>
</dbReference>
<feature type="domain" description="VWFA" evidence="2">
    <location>
        <begin position="421"/>
        <end position="561"/>
    </location>
</feature>
<protein>
    <submittedName>
        <fullName evidence="3">Magnesium chelatase subunit D</fullName>
    </submittedName>
</protein>
<dbReference type="Proteomes" id="UP000474159">
    <property type="component" value="Unassembled WGS sequence"/>
</dbReference>
<dbReference type="SUPFAM" id="SSF52540">
    <property type="entry name" value="P-loop containing nucleoside triphosphate hydrolases"/>
    <property type="match status" value="1"/>
</dbReference>
<dbReference type="OrthoDB" id="9775079at2"/>
<feature type="region of interest" description="Disordered" evidence="1">
    <location>
        <begin position="182"/>
        <end position="208"/>
    </location>
</feature>
<feature type="region of interest" description="Disordered" evidence="1">
    <location>
        <begin position="267"/>
        <end position="310"/>
    </location>
</feature>
<dbReference type="Gene3D" id="1.10.8.80">
    <property type="entry name" value="Magnesium chelatase subunit I, C-Terminal domain"/>
    <property type="match status" value="1"/>
</dbReference>
<dbReference type="AlphaFoldDB" id="A0A6L3T4G7"/>
<evidence type="ECO:0000313" key="4">
    <source>
        <dbReference type="Proteomes" id="UP000474159"/>
    </source>
</evidence>
<evidence type="ECO:0000313" key="3">
    <source>
        <dbReference type="EMBL" id="KAB1080073.1"/>
    </source>
</evidence>
<dbReference type="Gene3D" id="3.40.50.410">
    <property type="entry name" value="von Willebrand factor, type A domain"/>
    <property type="match status" value="1"/>
</dbReference>
<organism evidence="3 4">
    <name type="scientific">Methylobacterium soli</name>
    <dbReference type="NCBI Taxonomy" id="553447"/>
    <lineage>
        <taxon>Bacteria</taxon>
        <taxon>Pseudomonadati</taxon>
        <taxon>Pseudomonadota</taxon>
        <taxon>Alphaproteobacteria</taxon>
        <taxon>Hyphomicrobiales</taxon>
        <taxon>Methylobacteriaceae</taxon>
        <taxon>Methylobacterium</taxon>
    </lineage>
</organism>
<feature type="compositionally biased region" description="Low complexity" evidence="1">
    <location>
        <begin position="341"/>
        <end position="360"/>
    </location>
</feature>
<dbReference type="NCBIfam" id="NF009943">
    <property type="entry name" value="PRK13406.1"/>
    <property type="match status" value="1"/>
</dbReference>
<dbReference type="Gene3D" id="3.40.50.300">
    <property type="entry name" value="P-loop containing nucleotide triphosphate hydrolases"/>
    <property type="match status" value="1"/>
</dbReference>
<comment type="caution">
    <text evidence="3">The sequence shown here is derived from an EMBL/GenBank/DDBJ whole genome shotgun (WGS) entry which is preliminary data.</text>
</comment>
<feature type="region of interest" description="Disordered" evidence="1">
    <location>
        <begin position="341"/>
        <end position="371"/>
    </location>
</feature>
<dbReference type="InterPro" id="IPR041628">
    <property type="entry name" value="ChlI/MoxR_AAA_lid"/>
</dbReference>